<dbReference type="AlphaFoldDB" id="A0A9P6TGB0"/>
<feature type="region of interest" description="Disordered" evidence="1">
    <location>
        <begin position="67"/>
        <end position="99"/>
    </location>
</feature>
<sequence>MSGSQAVPNPANGIVSGGVAADGDVTQETSLVDQQASHHDGNHPSTGEEKVGFKAQVEGYAKKFAGKTFGNAKEVAQGEARLKGEPEVDPGLDPTKQQQ</sequence>
<gene>
    <name evidence="2" type="ORF">CROQUDRAFT_104239</name>
</gene>
<keyword evidence="3" id="KW-1185">Reference proteome</keyword>
<evidence type="ECO:0000313" key="3">
    <source>
        <dbReference type="Proteomes" id="UP000886653"/>
    </source>
</evidence>
<evidence type="ECO:0000313" key="2">
    <source>
        <dbReference type="EMBL" id="KAG0150565.1"/>
    </source>
</evidence>
<feature type="compositionally biased region" description="Basic and acidic residues" evidence="1">
    <location>
        <begin position="36"/>
        <end position="52"/>
    </location>
</feature>
<dbReference type="EMBL" id="MU167218">
    <property type="protein sequence ID" value="KAG0150565.1"/>
    <property type="molecule type" value="Genomic_DNA"/>
</dbReference>
<feature type="compositionally biased region" description="Polar residues" evidence="1">
    <location>
        <begin position="26"/>
        <end position="35"/>
    </location>
</feature>
<name>A0A9P6TGB0_9BASI</name>
<feature type="region of interest" description="Disordered" evidence="1">
    <location>
        <begin position="1"/>
        <end position="54"/>
    </location>
</feature>
<dbReference type="Proteomes" id="UP000886653">
    <property type="component" value="Unassembled WGS sequence"/>
</dbReference>
<organism evidence="2 3">
    <name type="scientific">Cronartium quercuum f. sp. fusiforme G11</name>
    <dbReference type="NCBI Taxonomy" id="708437"/>
    <lineage>
        <taxon>Eukaryota</taxon>
        <taxon>Fungi</taxon>
        <taxon>Dikarya</taxon>
        <taxon>Basidiomycota</taxon>
        <taxon>Pucciniomycotina</taxon>
        <taxon>Pucciniomycetes</taxon>
        <taxon>Pucciniales</taxon>
        <taxon>Coleosporiaceae</taxon>
        <taxon>Cronartium</taxon>
    </lineage>
</organism>
<accession>A0A9P6TGB0</accession>
<evidence type="ECO:0000256" key="1">
    <source>
        <dbReference type="SAM" id="MobiDB-lite"/>
    </source>
</evidence>
<dbReference type="OrthoDB" id="2503996at2759"/>
<reference evidence="2" key="1">
    <citation type="submission" date="2013-11" db="EMBL/GenBank/DDBJ databases">
        <title>Genome sequence of the fusiform rust pathogen reveals effectors for host alternation and coevolution with pine.</title>
        <authorList>
            <consortium name="DOE Joint Genome Institute"/>
            <person name="Smith K."/>
            <person name="Pendleton A."/>
            <person name="Kubisiak T."/>
            <person name="Anderson C."/>
            <person name="Salamov A."/>
            <person name="Aerts A."/>
            <person name="Riley R."/>
            <person name="Clum A."/>
            <person name="Lindquist E."/>
            <person name="Ence D."/>
            <person name="Campbell M."/>
            <person name="Kronenberg Z."/>
            <person name="Feau N."/>
            <person name="Dhillon B."/>
            <person name="Hamelin R."/>
            <person name="Burleigh J."/>
            <person name="Smith J."/>
            <person name="Yandell M."/>
            <person name="Nelson C."/>
            <person name="Grigoriev I."/>
            <person name="Davis J."/>
        </authorList>
    </citation>
    <scope>NUCLEOTIDE SEQUENCE</scope>
    <source>
        <strain evidence="2">G11</strain>
    </source>
</reference>
<protein>
    <submittedName>
        <fullName evidence="2">Uncharacterized protein</fullName>
    </submittedName>
</protein>
<proteinExistence type="predicted"/>
<comment type="caution">
    <text evidence="2">The sequence shown here is derived from an EMBL/GenBank/DDBJ whole genome shotgun (WGS) entry which is preliminary data.</text>
</comment>